<organism evidence="4 5">
    <name type="scientific">Phyllosticta citricarpa</name>
    <dbReference type="NCBI Taxonomy" id="55181"/>
    <lineage>
        <taxon>Eukaryota</taxon>
        <taxon>Fungi</taxon>
        <taxon>Dikarya</taxon>
        <taxon>Ascomycota</taxon>
        <taxon>Pezizomycotina</taxon>
        <taxon>Dothideomycetes</taxon>
        <taxon>Dothideomycetes incertae sedis</taxon>
        <taxon>Botryosphaeriales</taxon>
        <taxon>Phyllostictaceae</taxon>
        <taxon>Phyllosticta</taxon>
    </lineage>
</organism>
<evidence type="ECO:0000313" key="5">
    <source>
        <dbReference type="Proteomes" id="UP001365128"/>
    </source>
</evidence>
<dbReference type="SUPFAM" id="SSF47459">
    <property type="entry name" value="HLH, helix-loop-helix DNA-binding domain"/>
    <property type="match status" value="1"/>
</dbReference>
<dbReference type="EMBL" id="JBBPDW010000047">
    <property type="protein sequence ID" value="KAK7533443.1"/>
    <property type="molecule type" value="Genomic_DNA"/>
</dbReference>
<evidence type="ECO:0000259" key="3">
    <source>
        <dbReference type="PROSITE" id="PS50888"/>
    </source>
</evidence>
<dbReference type="Pfam" id="PF09427">
    <property type="entry name" value="DUF2014"/>
    <property type="match status" value="1"/>
</dbReference>
<dbReference type="InterPro" id="IPR011598">
    <property type="entry name" value="bHLH_dom"/>
</dbReference>
<evidence type="ECO:0000256" key="1">
    <source>
        <dbReference type="SAM" id="Coils"/>
    </source>
</evidence>
<comment type="caution">
    <text evidence="4">The sequence shown here is derived from an EMBL/GenBank/DDBJ whole genome shotgun (WGS) entry which is preliminary data.</text>
</comment>
<dbReference type="InterPro" id="IPR019006">
    <property type="entry name" value="Sre1_C"/>
</dbReference>
<feature type="region of interest" description="Disordered" evidence="2">
    <location>
        <begin position="28"/>
        <end position="50"/>
    </location>
</feature>
<feature type="region of interest" description="Disordered" evidence="2">
    <location>
        <begin position="1019"/>
        <end position="1042"/>
    </location>
</feature>
<gene>
    <name evidence="4" type="ORF">IWX46DRAFT_332917</name>
</gene>
<feature type="region of interest" description="Disordered" evidence="2">
    <location>
        <begin position="124"/>
        <end position="281"/>
    </location>
</feature>
<dbReference type="Proteomes" id="UP001365128">
    <property type="component" value="Unassembled WGS sequence"/>
</dbReference>
<dbReference type="PROSITE" id="PS50888">
    <property type="entry name" value="BHLH"/>
    <property type="match status" value="1"/>
</dbReference>
<dbReference type="CDD" id="cd11399">
    <property type="entry name" value="bHLHzip_scHMS1_like"/>
    <property type="match status" value="1"/>
</dbReference>
<dbReference type="Gene3D" id="4.10.280.10">
    <property type="entry name" value="Helix-loop-helix DNA-binding domain"/>
    <property type="match status" value="1"/>
</dbReference>
<evidence type="ECO:0000256" key="2">
    <source>
        <dbReference type="SAM" id="MobiDB-lite"/>
    </source>
</evidence>
<proteinExistence type="predicted"/>
<feature type="coiled-coil region" evidence="1">
    <location>
        <begin position="342"/>
        <end position="376"/>
    </location>
</feature>
<dbReference type="InterPro" id="IPR036638">
    <property type="entry name" value="HLH_DNA-bd_sf"/>
</dbReference>
<evidence type="ECO:0000313" key="4">
    <source>
        <dbReference type="EMBL" id="KAK7533443.1"/>
    </source>
</evidence>
<dbReference type="InterPro" id="IPR052099">
    <property type="entry name" value="Regulatory_TF_Diverse"/>
</dbReference>
<keyword evidence="5" id="KW-1185">Reference proteome</keyword>
<sequence>MMDTAEPSGVLDDALALENVAVGPYCVFDDFRPEDEPANPDSPVDSTKLEDPIMSAEFPFGTAMRAPWLASTSDDLSLQSADAFQQANWEEWMRWDPHSQSQYPSKEPEGPVPPQYLKAEVKTPAFSQQADSPPMPTDSARGANIHFTFGQSMENSHAFQFDNQNRSPMSNQGQPVNPQSYTENPVWTENDRLQQNEDGLFSPLPFDQQQMQLNGAPPPPQSTPSLQHSPSSVTDPKTSSSSNQSSPEPLSGPTKKRKSSTEDESSDQQKNGKQPPVKKAAHNMIEKRYRTNLNDKIAALRDSVPSLRVMSRANGTGAEDDDDPEDLEGLTPAHKLNKATVLSKATEYIRHLEKRNKRLSEEVDALKARLESYDKFAMSGPMGMAQAATTPDGMRYQEDPFAAAAARGQPVAQAQGMIPVPESITNLQQAMAAQNHYVSQANGYPVYTTAQGRSNVNQQQPMVNRRGNQMMNKLMVGSLAGLMVVEGWRERESSGETPEGRGLFALPVNLLGRYGGAFVPRFATSGLSVLYKSLPLVKLFLVLAAFVYLVLPLLDFKPKAKKKAAPIKLSPAPSPASPVEVRRKAWLTAIQTVWVPRHNFFLEAAAVSLKALKLSLRHIVGWDGYAYLTGTTKDHEAARVKAWDIALDAQLTGGDAEINKGRLVLTIMASGTLPDTPARLMLKAMHVRVLLWEVANAGYGSWYMFDEISAKIARSCWSKARNLHKSWSAKGESTEKLPEHLAALLELQCDDIMVDKIVQRAYNLAWNKPSAQNTDPDEAMDSVVEDFAISSPLDALAAWFSSYVLNRALVQYLESNTAAPGESVKADLDLAIRTAPSNSFSHVRALVARAILISKDRNASIIAAFDALPSQPHIPALKDRLSPRAMLLNVADEDPMSADVRKSLTLVKCLALAKEYMHSGSDEARTRSTFVVNNTFLPEACLTLLSFVAAYKVLVAFSDDEALLAESRQGLERVAGSVRVWIGREAGRRSGLSTKTKGRIVQTCVTVSKTLIGMHETATSDEGDAGYASQSDGEPEGPKIFS</sequence>
<dbReference type="Pfam" id="PF00010">
    <property type="entry name" value="HLH"/>
    <property type="match status" value="1"/>
</dbReference>
<feature type="domain" description="BHLH" evidence="3">
    <location>
        <begin position="277"/>
        <end position="352"/>
    </location>
</feature>
<accession>A0ABR1LDY2</accession>
<name>A0ABR1LDY2_9PEZI</name>
<protein>
    <recommendedName>
        <fullName evidence="3">BHLH domain-containing protein</fullName>
    </recommendedName>
</protein>
<feature type="compositionally biased region" description="Low complexity" evidence="2">
    <location>
        <begin position="229"/>
        <end position="251"/>
    </location>
</feature>
<reference evidence="4 5" key="1">
    <citation type="submission" date="2024-04" db="EMBL/GenBank/DDBJ databases">
        <title>Phyllosticta paracitricarpa is synonymous to the EU quarantine fungus P. citricarpa based on phylogenomic analyses.</title>
        <authorList>
            <consortium name="Lawrence Berkeley National Laboratory"/>
            <person name="Van Ingen-Buijs V.A."/>
            <person name="Van Westerhoven A.C."/>
            <person name="Haridas S."/>
            <person name="Skiadas P."/>
            <person name="Martin F."/>
            <person name="Groenewald J.Z."/>
            <person name="Crous P.W."/>
            <person name="Seidl M.F."/>
        </authorList>
    </citation>
    <scope>NUCLEOTIDE SEQUENCE [LARGE SCALE GENOMIC DNA]</scope>
    <source>
        <strain evidence="4 5">CBS 122670</strain>
    </source>
</reference>
<feature type="compositionally biased region" description="Polar residues" evidence="2">
    <location>
        <begin position="149"/>
        <end position="187"/>
    </location>
</feature>
<dbReference type="PANTHER" id="PTHR47336:SF2">
    <property type="entry name" value="TRANSCRIPTION FACTOR HMS1-RELATED"/>
    <property type="match status" value="1"/>
</dbReference>
<dbReference type="SMART" id="SM00353">
    <property type="entry name" value="HLH"/>
    <property type="match status" value="1"/>
</dbReference>
<dbReference type="PANTHER" id="PTHR47336">
    <property type="entry name" value="TRANSCRIPTION FACTOR HMS1-RELATED"/>
    <property type="match status" value="1"/>
</dbReference>
<keyword evidence="1" id="KW-0175">Coiled coil</keyword>